<accession>A0ACC1J3A2</accession>
<gene>
    <name evidence="1" type="ORF">FBU59_005223</name>
</gene>
<organism evidence="1 2">
    <name type="scientific">Linderina macrospora</name>
    <dbReference type="NCBI Taxonomy" id="4868"/>
    <lineage>
        <taxon>Eukaryota</taxon>
        <taxon>Fungi</taxon>
        <taxon>Fungi incertae sedis</taxon>
        <taxon>Zoopagomycota</taxon>
        <taxon>Kickxellomycotina</taxon>
        <taxon>Kickxellomycetes</taxon>
        <taxon>Kickxellales</taxon>
        <taxon>Kickxellaceae</taxon>
        <taxon>Linderina</taxon>
    </lineage>
</organism>
<comment type="caution">
    <text evidence="1">The sequence shown here is derived from an EMBL/GenBank/DDBJ whole genome shotgun (WGS) entry which is preliminary data.</text>
</comment>
<reference evidence="1" key="1">
    <citation type="submission" date="2022-07" db="EMBL/GenBank/DDBJ databases">
        <title>Phylogenomic reconstructions and comparative analyses of Kickxellomycotina fungi.</title>
        <authorList>
            <person name="Reynolds N.K."/>
            <person name="Stajich J.E."/>
            <person name="Barry K."/>
            <person name="Grigoriev I.V."/>
            <person name="Crous P."/>
            <person name="Smith M.E."/>
        </authorList>
    </citation>
    <scope>NUCLEOTIDE SEQUENCE</scope>
    <source>
        <strain evidence="1">NRRL 5244</strain>
    </source>
</reference>
<dbReference type="EMBL" id="JANBPW010004064">
    <property type="protein sequence ID" value="KAJ1935931.1"/>
    <property type="molecule type" value="Genomic_DNA"/>
</dbReference>
<evidence type="ECO:0000313" key="1">
    <source>
        <dbReference type="EMBL" id="KAJ1935931.1"/>
    </source>
</evidence>
<proteinExistence type="predicted"/>
<protein>
    <submittedName>
        <fullName evidence="1">Uncharacterized protein</fullName>
    </submittedName>
</protein>
<sequence length="289" mass="30381">MNLITSFLTLSLTAALTASAAPTADLTKRIIGGYLLGSHGAPYAVKISISLNGQDLSCGGSILSKTHIITAAHCVVDDAGTSVLPPQHFTIGYGDSSIPKQKTVKATKVTMHPGYRQQKVNANDLAIIEVPEMQLLEQPKNSAARAISIFNGSIDEGQMLVAMGWGSTKTDNDPESLSDELKAALVHVGDQKSCKKFYPDYISSNGSKVCALNKYSPGNSTCKGDSGSAVVIKGKGGYYLAGLVSQGGRAVNSNCGTADGYSLFTRISHHLDFISSVTGLDNSTLTKQY</sequence>
<evidence type="ECO:0000313" key="2">
    <source>
        <dbReference type="Proteomes" id="UP001150603"/>
    </source>
</evidence>
<dbReference type="Proteomes" id="UP001150603">
    <property type="component" value="Unassembled WGS sequence"/>
</dbReference>
<name>A0ACC1J3A2_9FUNG</name>
<keyword evidence="2" id="KW-1185">Reference proteome</keyword>